<dbReference type="EMBL" id="ABFC01001208">
    <property type="protein sequence ID" value="EFA27661.1"/>
    <property type="molecule type" value="Genomic_DNA"/>
</dbReference>
<proteinExistence type="predicted"/>
<gene>
    <name evidence="1" type="primary">proS</name>
    <name evidence="1" type="ORF">HAINFHK1212_1347</name>
</gene>
<organism evidence="1">
    <name type="scientific">Haemophilus influenzae HK1212</name>
    <dbReference type="NCBI Taxonomy" id="456482"/>
    <lineage>
        <taxon>Bacteria</taxon>
        <taxon>Pseudomonadati</taxon>
        <taxon>Pseudomonadota</taxon>
        <taxon>Gammaproteobacteria</taxon>
        <taxon>Pasteurellales</taxon>
        <taxon>Pasteurellaceae</taxon>
        <taxon>Haemophilus</taxon>
    </lineage>
</organism>
<reference evidence="1" key="1">
    <citation type="journal article" date="2010" name="Genomics">
        <title>Tracing phylogenomic events leading to diversity of Haemophilus influenzae and the emergence of Brazilian Purpuric Fever (BPF)-associated clones.</title>
        <authorList>
            <person name="Papazisi L."/>
            <person name="Ratnayake S."/>
            <person name="Remortel B.G."/>
            <person name="Bock G.R."/>
            <person name="Liang W."/>
            <person name="Saeed A.I."/>
            <person name="Liu J."/>
            <person name="Fleischmann R.D."/>
            <person name="Kilian M."/>
            <person name="Peterson S.N."/>
        </authorList>
    </citation>
    <scope>NUCLEOTIDE SEQUENCE [LARGE SCALE GENOMIC DNA]</scope>
    <source>
        <strain evidence="1">HK1212</strain>
    </source>
</reference>
<comment type="caution">
    <text evidence="1">The sequence shown here is derived from an EMBL/GenBank/DDBJ whole genome shotgun (WGS) entry which is preliminary data.</text>
</comment>
<evidence type="ECO:0000313" key="1">
    <source>
        <dbReference type="EMBL" id="EFA27661.1"/>
    </source>
</evidence>
<dbReference type="SUPFAM" id="SSF52954">
    <property type="entry name" value="Class II aaRS ABD-related"/>
    <property type="match status" value="1"/>
</dbReference>
<accession>A0A7G2JWJ9</accession>
<dbReference type="AlphaFoldDB" id="A0A7G2JWJ9"/>
<name>A0A7G2JWJ9_HAEIF</name>
<protein>
    <submittedName>
        <fullName evidence="1">Proline--tRNA ligase</fullName>
        <ecNumber evidence="1">6.1.1.15</ecNumber>
    </submittedName>
</protein>
<dbReference type="GO" id="GO:0004827">
    <property type="term" value="F:proline-tRNA ligase activity"/>
    <property type="evidence" value="ECO:0007669"/>
    <property type="project" value="UniProtKB-EC"/>
</dbReference>
<sequence length="29" mass="3407">EYKNRRTGEKEMISKDKLLSVLNEKLGNL</sequence>
<keyword evidence="1" id="KW-0436">Ligase</keyword>
<dbReference type="EC" id="6.1.1.15" evidence="1"/>
<feature type="non-terminal residue" evidence="1">
    <location>
        <position position="1"/>
    </location>
</feature>